<keyword evidence="4" id="KW-0175">Coiled coil</keyword>
<dbReference type="PANTHER" id="PTHR44688">
    <property type="entry name" value="DNA-BINDING TRANSCRIPTIONAL ACTIVATOR DEVR_DOSR"/>
    <property type="match status" value="1"/>
</dbReference>
<keyword evidence="1" id="KW-0805">Transcription regulation</keyword>
<keyword evidence="5" id="KW-1133">Transmembrane helix</keyword>
<dbReference type="AlphaFoldDB" id="A0A511NG40"/>
<evidence type="ECO:0000256" key="5">
    <source>
        <dbReference type="SAM" id="Phobius"/>
    </source>
</evidence>
<dbReference type="STRING" id="1218108.GCA_000382425_00965"/>
<protein>
    <recommendedName>
        <fullName evidence="6">HTH luxR-type domain-containing protein</fullName>
    </recommendedName>
</protein>
<sequence>MGSNVNKLIINKKMSLSKKYLFIFFLILFTQIGVCNVINSEMLKNEIAKNNEIGNYNQSILKLDEIIHHPKATNYDLYNAYLLKYLTYKTLLNYPEAEINLNVAEKYGIKDKHHKNEIEIRILVERVFIEYDYLRFENVNKFIKNVNQENLKYLDAETHSFFISVLATIEIMNKNYDKAETTLFEAVKILEKKSPKHLPNIYRKLLHFYTDTKESDKAINAFDKGIFYAKKYQMRLYTLNMYESLTWHYAQNENWEKAYKTRIIVNQLATDYDAGNQSGKIQSLEREILNKRNDLELRNQKNIKFFLGTTSVIFIILLLVLFKLYKTNQEKRKLVENENNRIRAKLSDLMNKVNDKEITLSNYQLSDRQLEIIDLVKKGLTNKEIATQLYISENTVKYHLKIIYNTLGIDNRNSL</sequence>
<keyword evidence="5" id="KW-0812">Transmembrane</keyword>
<dbReference type="PANTHER" id="PTHR44688:SF16">
    <property type="entry name" value="DNA-BINDING TRANSCRIPTIONAL ACTIVATOR DEVR_DOSR"/>
    <property type="match status" value="1"/>
</dbReference>
<name>A0A511NG40_9FLAO</name>
<dbReference type="InterPro" id="IPR016032">
    <property type="entry name" value="Sig_transdc_resp-reg_C-effctor"/>
</dbReference>
<accession>A0A511NG40</accession>
<evidence type="ECO:0000256" key="4">
    <source>
        <dbReference type="SAM" id="Coils"/>
    </source>
</evidence>
<dbReference type="PROSITE" id="PS50043">
    <property type="entry name" value="HTH_LUXR_2"/>
    <property type="match status" value="1"/>
</dbReference>
<organism evidence="7 8">
    <name type="scientific">Empedobacter brevis NBRC 14943 = ATCC 43319</name>
    <dbReference type="NCBI Taxonomy" id="1218108"/>
    <lineage>
        <taxon>Bacteria</taxon>
        <taxon>Pseudomonadati</taxon>
        <taxon>Bacteroidota</taxon>
        <taxon>Flavobacteriia</taxon>
        <taxon>Flavobacteriales</taxon>
        <taxon>Weeksellaceae</taxon>
        <taxon>Empedobacter</taxon>
    </lineage>
</organism>
<evidence type="ECO:0000256" key="1">
    <source>
        <dbReference type="ARBA" id="ARBA00023015"/>
    </source>
</evidence>
<dbReference type="Pfam" id="PF00196">
    <property type="entry name" value="GerE"/>
    <property type="match status" value="1"/>
</dbReference>
<keyword evidence="5" id="KW-0472">Membrane</keyword>
<evidence type="ECO:0000256" key="3">
    <source>
        <dbReference type="ARBA" id="ARBA00023163"/>
    </source>
</evidence>
<dbReference type="InterPro" id="IPR000792">
    <property type="entry name" value="Tscrpt_reg_LuxR_C"/>
</dbReference>
<feature type="coiled-coil region" evidence="4">
    <location>
        <begin position="332"/>
        <end position="359"/>
    </location>
</feature>
<dbReference type="SUPFAM" id="SSF48452">
    <property type="entry name" value="TPR-like"/>
    <property type="match status" value="1"/>
</dbReference>
<evidence type="ECO:0000313" key="7">
    <source>
        <dbReference type="EMBL" id="GEM51779.1"/>
    </source>
</evidence>
<feature type="transmembrane region" description="Helical" evidence="5">
    <location>
        <begin position="305"/>
        <end position="325"/>
    </location>
</feature>
<dbReference type="CDD" id="cd06170">
    <property type="entry name" value="LuxR_C_like"/>
    <property type="match status" value="1"/>
</dbReference>
<dbReference type="GO" id="GO:0003677">
    <property type="term" value="F:DNA binding"/>
    <property type="evidence" value="ECO:0007669"/>
    <property type="project" value="UniProtKB-KW"/>
</dbReference>
<dbReference type="InterPro" id="IPR036388">
    <property type="entry name" value="WH-like_DNA-bd_sf"/>
</dbReference>
<evidence type="ECO:0000259" key="6">
    <source>
        <dbReference type="PROSITE" id="PS50043"/>
    </source>
</evidence>
<keyword evidence="8" id="KW-1185">Reference proteome</keyword>
<proteinExistence type="predicted"/>
<dbReference type="SMART" id="SM00421">
    <property type="entry name" value="HTH_LUXR"/>
    <property type="match status" value="1"/>
</dbReference>
<evidence type="ECO:0000256" key="2">
    <source>
        <dbReference type="ARBA" id="ARBA00023125"/>
    </source>
</evidence>
<keyword evidence="3" id="KW-0804">Transcription</keyword>
<dbReference type="InterPro" id="IPR011990">
    <property type="entry name" value="TPR-like_helical_dom_sf"/>
</dbReference>
<keyword evidence="2" id="KW-0238">DNA-binding</keyword>
<dbReference type="PRINTS" id="PR00038">
    <property type="entry name" value="HTHLUXR"/>
</dbReference>
<dbReference type="GO" id="GO:0006355">
    <property type="term" value="P:regulation of DNA-templated transcription"/>
    <property type="evidence" value="ECO:0007669"/>
    <property type="project" value="InterPro"/>
</dbReference>
<comment type="caution">
    <text evidence="7">The sequence shown here is derived from an EMBL/GenBank/DDBJ whole genome shotgun (WGS) entry which is preliminary data.</text>
</comment>
<reference evidence="7 8" key="1">
    <citation type="submission" date="2019-07" db="EMBL/GenBank/DDBJ databases">
        <title>Whole genome shotgun sequence of Empedobacter brevis NBRC 14943.</title>
        <authorList>
            <person name="Hosoyama A."/>
            <person name="Uohara A."/>
            <person name="Ohji S."/>
            <person name="Ichikawa N."/>
        </authorList>
    </citation>
    <scope>NUCLEOTIDE SEQUENCE [LARGE SCALE GENOMIC DNA]</scope>
    <source>
        <strain evidence="7 8">NBRC 14943</strain>
    </source>
</reference>
<dbReference type="SUPFAM" id="SSF46894">
    <property type="entry name" value="C-terminal effector domain of the bipartite response regulators"/>
    <property type="match status" value="1"/>
</dbReference>
<gene>
    <name evidence="7" type="ORF">EB1_15690</name>
</gene>
<dbReference type="Proteomes" id="UP000321245">
    <property type="component" value="Unassembled WGS sequence"/>
</dbReference>
<dbReference type="Gene3D" id="1.25.40.10">
    <property type="entry name" value="Tetratricopeptide repeat domain"/>
    <property type="match status" value="1"/>
</dbReference>
<feature type="transmembrane region" description="Helical" evidence="5">
    <location>
        <begin position="20"/>
        <end position="39"/>
    </location>
</feature>
<evidence type="ECO:0000313" key="8">
    <source>
        <dbReference type="Proteomes" id="UP000321245"/>
    </source>
</evidence>
<feature type="domain" description="HTH luxR-type" evidence="6">
    <location>
        <begin position="358"/>
        <end position="415"/>
    </location>
</feature>
<dbReference type="Gene3D" id="1.10.10.10">
    <property type="entry name" value="Winged helix-like DNA-binding domain superfamily/Winged helix DNA-binding domain"/>
    <property type="match status" value="1"/>
</dbReference>
<dbReference type="EMBL" id="BJXC01000009">
    <property type="protein sequence ID" value="GEM51779.1"/>
    <property type="molecule type" value="Genomic_DNA"/>
</dbReference>